<reference evidence="9 10" key="1">
    <citation type="submission" date="2020-09" db="EMBL/GenBank/DDBJ databases">
        <title>De no assembly of potato wild relative species, Solanum commersonii.</title>
        <authorList>
            <person name="Cho K."/>
        </authorList>
    </citation>
    <scope>NUCLEOTIDE SEQUENCE [LARGE SCALE GENOMIC DNA]</scope>
    <source>
        <strain evidence="9">LZ3.2</strain>
        <tissue evidence="9">Leaf</tissue>
    </source>
</reference>
<evidence type="ECO:0000313" key="10">
    <source>
        <dbReference type="Proteomes" id="UP000824120"/>
    </source>
</evidence>
<evidence type="ECO:0000256" key="8">
    <source>
        <dbReference type="SAM" id="Phobius"/>
    </source>
</evidence>
<evidence type="ECO:0000256" key="4">
    <source>
        <dbReference type="ARBA" id="ARBA00022989"/>
    </source>
</evidence>
<evidence type="ECO:0008006" key="11">
    <source>
        <dbReference type="Google" id="ProtNLM"/>
    </source>
</evidence>
<accession>A0A9J6ABM7</accession>
<feature type="transmembrane region" description="Helical" evidence="8">
    <location>
        <begin position="88"/>
        <end position="111"/>
    </location>
</feature>
<evidence type="ECO:0000256" key="5">
    <source>
        <dbReference type="ARBA" id="ARBA00023002"/>
    </source>
</evidence>
<evidence type="ECO:0000256" key="2">
    <source>
        <dbReference type="ARBA" id="ARBA00022692"/>
    </source>
</evidence>
<keyword evidence="4 8" id="KW-1133">Transmembrane helix</keyword>
<keyword evidence="10" id="KW-1185">Reference proteome</keyword>
<feature type="transmembrane region" description="Helical" evidence="8">
    <location>
        <begin position="117"/>
        <end position="135"/>
    </location>
</feature>
<dbReference type="GO" id="GO:0006631">
    <property type="term" value="P:fatty acid metabolic process"/>
    <property type="evidence" value="ECO:0007669"/>
    <property type="project" value="TreeGrafter"/>
</dbReference>
<dbReference type="GO" id="GO:0005789">
    <property type="term" value="C:endoplasmic reticulum membrane"/>
    <property type="evidence" value="ECO:0007669"/>
    <property type="project" value="UniProtKB-SubCell"/>
</dbReference>
<dbReference type="PANTHER" id="PTHR12863:SF20">
    <property type="entry name" value="DIHYDROCERAMIDE FATTY ACYL 2-HYDROXYLASE FAH1-LIKE"/>
    <property type="match status" value="1"/>
</dbReference>
<dbReference type="OrthoDB" id="260519at2759"/>
<proteinExistence type="predicted"/>
<evidence type="ECO:0000256" key="3">
    <source>
        <dbReference type="ARBA" id="ARBA00022824"/>
    </source>
</evidence>
<keyword evidence="3" id="KW-0256">Endoplasmic reticulum</keyword>
<sequence>MVAQGFTVDLDKPLVYQVSTSKPLASESKGFAFWVELAAPGLPSTGYLSYVVGHLGEAYQEWVHQPIVSKEGPRFFESDFWEFLTRTVWWAIPTIWLPVVCYSISVSIHMGRTVPEVALMVVFGIFIWTLMEYTLHRFLFHINTRSYWGNTIHYLLHGCHHKHPMDGLRLVFPPAATAILLVPFWNLIKLLATPTTAPALFGGGLLGYVMYDVTHYYLHHGQPTVEVPKNLKFNWNLAFHSCDNWCKGYVTVLRNIVLISPSRLYLGLSLGYTKYLEGIFIESEFGSSSNMSFPWKKLKKTSISQLVKDHIHFQSPFMVETGFPSSLVDLFVKNRRKFMKSSKKKRAPPVVAEPHLSSLSTPPSPVCGITERSELKGCQEKDERFDLDEAVDKNMVFIALLKVFLVVVLVLGTKKLVMGMTMSAFLLYFIEYSEERVYRWIMPVAGAQRRSLLMVQQVWRSSGVKMVELEEKDCVFKTRLQQEELSSSESSRYDSLICEGIDSTEEELRSDLLESKRKKSQKSKIKRFIAKKFRRKTIPISESDVKTQEKDKLDCQKSSEKVLDATIVKVSSIARKEQSSASIDLLLVVLVGLTGGRIFALVFTVTWCMMSKQVLLKTLVRIFQLICRKL</sequence>
<evidence type="ECO:0000256" key="7">
    <source>
        <dbReference type="ARBA" id="ARBA00023136"/>
    </source>
</evidence>
<name>A0A9J6ABM7_SOLCO</name>
<dbReference type="AlphaFoldDB" id="A0A9J6ABM7"/>
<evidence type="ECO:0000313" key="9">
    <source>
        <dbReference type="EMBL" id="KAG5622053.1"/>
    </source>
</evidence>
<feature type="transmembrane region" description="Helical" evidence="8">
    <location>
        <begin position="170"/>
        <end position="188"/>
    </location>
</feature>
<feature type="transmembrane region" description="Helical" evidence="8">
    <location>
        <begin position="585"/>
        <end position="607"/>
    </location>
</feature>
<keyword evidence="2 8" id="KW-0812">Transmembrane</keyword>
<dbReference type="EMBL" id="JACXVP010000002">
    <property type="protein sequence ID" value="KAG5622053.1"/>
    <property type="molecule type" value="Genomic_DNA"/>
</dbReference>
<dbReference type="Proteomes" id="UP000824120">
    <property type="component" value="Chromosome 2"/>
</dbReference>
<dbReference type="PANTHER" id="PTHR12863">
    <property type="entry name" value="FATTY ACID HYDROXYLASE"/>
    <property type="match status" value="1"/>
</dbReference>
<keyword evidence="5" id="KW-0560">Oxidoreductase</keyword>
<evidence type="ECO:0000256" key="1">
    <source>
        <dbReference type="ARBA" id="ARBA00004477"/>
    </source>
</evidence>
<protein>
    <recommendedName>
        <fullName evidence="11">Fatty acid hydroxylase domain-containing protein</fullName>
    </recommendedName>
</protein>
<feature type="transmembrane region" description="Helical" evidence="8">
    <location>
        <begin position="395"/>
        <end position="413"/>
    </location>
</feature>
<keyword evidence="6" id="KW-0443">Lipid metabolism</keyword>
<organism evidence="9 10">
    <name type="scientific">Solanum commersonii</name>
    <name type="common">Commerson's wild potato</name>
    <name type="synonym">Commerson's nightshade</name>
    <dbReference type="NCBI Taxonomy" id="4109"/>
    <lineage>
        <taxon>Eukaryota</taxon>
        <taxon>Viridiplantae</taxon>
        <taxon>Streptophyta</taxon>
        <taxon>Embryophyta</taxon>
        <taxon>Tracheophyta</taxon>
        <taxon>Spermatophyta</taxon>
        <taxon>Magnoliopsida</taxon>
        <taxon>eudicotyledons</taxon>
        <taxon>Gunneridae</taxon>
        <taxon>Pentapetalae</taxon>
        <taxon>asterids</taxon>
        <taxon>lamiids</taxon>
        <taxon>Solanales</taxon>
        <taxon>Solanaceae</taxon>
        <taxon>Solanoideae</taxon>
        <taxon>Solaneae</taxon>
        <taxon>Solanum</taxon>
    </lineage>
</organism>
<comment type="caution">
    <text evidence="9">The sequence shown here is derived from an EMBL/GenBank/DDBJ whole genome shotgun (WGS) entry which is preliminary data.</text>
</comment>
<keyword evidence="7 8" id="KW-0472">Membrane</keyword>
<comment type="subcellular location">
    <subcellularLocation>
        <location evidence="1">Endoplasmic reticulum membrane</location>
        <topology evidence="1">Multi-pass membrane protein</topology>
    </subcellularLocation>
</comment>
<dbReference type="InterPro" id="IPR014430">
    <property type="entry name" value="Scs7"/>
</dbReference>
<dbReference type="GO" id="GO:0080132">
    <property type="term" value="F:fatty acid 2-hydroxylase activity"/>
    <property type="evidence" value="ECO:0007669"/>
    <property type="project" value="InterPro"/>
</dbReference>
<gene>
    <name evidence="9" type="ORF">H5410_007271</name>
</gene>
<evidence type="ECO:0000256" key="6">
    <source>
        <dbReference type="ARBA" id="ARBA00023098"/>
    </source>
</evidence>